<dbReference type="RefSeq" id="WP_221470546.1">
    <property type="nucleotide sequence ID" value="NZ_JACHMN010000003.1"/>
</dbReference>
<comment type="caution">
    <text evidence="4">The sequence shown here is derived from an EMBL/GenBank/DDBJ whole genome shotgun (WGS) entry which is preliminary data.</text>
</comment>
<evidence type="ECO:0000259" key="3">
    <source>
        <dbReference type="Pfam" id="PF01266"/>
    </source>
</evidence>
<dbReference type="Proteomes" id="UP000587527">
    <property type="component" value="Unassembled WGS sequence"/>
</dbReference>
<gene>
    <name evidence="4" type="ORF">F4553_006280</name>
</gene>
<evidence type="ECO:0000313" key="5">
    <source>
        <dbReference type="Proteomes" id="UP000587527"/>
    </source>
</evidence>
<sequence>MQVTVIGGGIGGLSAALFLARRGHSVTVFEQEVHRPTGDLRQDFFGWHRPRTPQVVQPHAMLAPVRTVLRTEAPDVYAEMLALGAREYHEFDWFAEHPPARPGDEDLVAVRTRRIVLETALHHAVAREAGVDLRFDEPVTGLVIDRDGPVPRVTGVRTAAGVVAADLVLDAAGRRSPIPGWLAEAGCRPPVVENHSVGRAYYSRWYQLDPEGPQNPGRVWDVAVTPFAINLVFPSDSGVFAVTFAVPLAEARRAALRDPAVFDAAARRFPASGPWLALEPEALGDVQVMAGLDNRWTALVDDAGPVVTGLVGIGDAITHTNPTLGQGVALTLLAAQRVADGIDGIADPHAHALAHFHWAERTLKPWFDLQVRIDGGDEELFARRGSGPGGPGQGPPPILDDLTRAQYASIPCAMQDPVVMRARAKVRHLAVAPEVAFADAEVREHLTAWLDRQQGPPRMPQFVSGEEWAELLASADAAPAVGEPEPNAAALAA</sequence>
<dbReference type="Gene3D" id="3.50.50.60">
    <property type="entry name" value="FAD/NAD(P)-binding domain"/>
    <property type="match status" value="1"/>
</dbReference>
<dbReference type="PANTHER" id="PTHR13789:SF309">
    <property type="entry name" value="PUTATIVE (AFU_ORTHOLOGUE AFUA_6G14510)-RELATED"/>
    <property type="match status" value="1"/>
</dbReference>
<accession>A0A841BZ35</accession>
<dbReference type="GO" id="GO:0004497">
    <property type="term" value="F:monooxygenase activity"/>
    <property type="evidence" value="ECO:0007669"/>
    <property type="project" value="UniProtKB-KW"/>
</dbReference>
<dbReference type="SUPFAM" id="SSF51905">
    <property type="entry name" value="FAD/NAD(P)-binding domain"/>
    <property type="match status" value="1"/>
</dbReference>
<dbReference type="EMBL" id="JACHMN010000003">
    <property type="protein sequence ID" value="MBB5872846.1"/>
    <property type="molecule type" value="Genomic_DNA"/>
</dbReference>
<name>A0A841BZ35_9ACTN</name>
<keyword evidence="2" id="KW-0503">Monooxygenase</keyword>
<dbReference type="PANTHER" id="PTHR13789">
    <property type="entry name" value="MONOOXYGENASE"/>
    <property type="match status" value="1"/>
</dbReference>
<evidence type="ECO:0000256" key="2">
    <source>
        <dbReference type="ARBA" id="ARBA00023033"/>
    </source>
</evidence>
<evidence type="ECO:0000313" key="4">
    <source>
        <dbReference type="EMBL" id="MBB5872846.1"/>
    </source>
</evidence>
<protein>
    <submittedName>
        <fullName evidence="4">2-polyprenyl-6-methoxyphenol hydroxylase-like FAD-dependent oxidoreductase</fullName>
    </submittedName>
</protein>
<dbReference type="AlphaFoldDB" id="A0A841BZ35"/>
<dbReference type="InterPro" id="IPR050493">
    <property type="entry name" value="FAD-dep_Monooxygenase_BioMet"/>
</dbReference>
<dbReference type="InterPro" id="IPR006076">
    <property type="entry name" value="FAD-dep_OxRdtase"/>
</dbReference>
<proteinExistence type="predicted"/>
<dbReference type="InterPro" id="IPR036188">
    <property type="entry name" value="FAD/NAD-bd_sf"/>
</dbReference>
<organism evidence="4 5">
    <name type="scientific">Allocatelliglobosispora scoriae</name>
    <dbReference type="NCBI Taxonomy" id="643052"/>
    <lineage>
        <taxon>Bacteria</taxon>
        <taxon>Bacillati</taxon>
        <taxon>Actinomycetota</taxon>
        <taxon>Actinomycetes</taxon>
        <taxon>Micromonosporales</taxon>
        <taxon>Micromonosporaceae</taxon>
        <taxon>Allocatelliglobosispora</taxon>
    </lineage>
</organism>
<reference evidence="4 5" key="1">
    <citation type="submission" date="2020-08" db="EMBL/GenBank/DDBJ databases">
        <title>Sequencing the genomes of 1000 actinobacteria strains.</title>
        <authorList>
            <person name="Klenk H.-P."/>
        </authorList>
    </citation>
    <scope>NUCLEOTIDE SEQUENCE [LARGE SCALE GENOMIC DNA]</scope>
    <source>
        <strain evidence="4 5">DSM 45362</strain>
    </source>
</reference>
<keyword evidence="5" id="KW-1185">Reference proteome</keyword>
<dbReference type="PRINTS" id="PR00420">
    <property type="entry name" value="RNGMNOXGNASE"/>
</dbReference>
<evidence type="ECO:0000256" key="1">
    <source>
        <dbReference type="ARBA" id="ARBA00023002"/>
    </source>
</evidence>
<dbReference type="Pfam" id="PF01266">
    <property type="entry name" value="DAO"/>
    <property type="match status" value="1"/>
</dbReference>
<feature type="domain" description="FAD dependent oxidoreductase" evidence="3">
    <location>
        <begin position="3"/>
        <end position="32"/>
    </location>
</feature>
<keyword evidence="1" id="KW-0560">Oxidoreductase</keyword>